<gene>
    <name evidence="2" type="ORF">KSS95_14095</name>
</gene>
<name>A0ABX8M3C1_9PSED</name>
<dbReference type="PROSITE" id="PS51257">
    <property type="entry name" value="PROKAR_LIPOPROTEIN"/>
    <property type="match status" value="1"/>
</dbReference>
<accession>A0ABX8M3C1</accession>
<reference evidence="2" key="1">
    <citation type="journal article" date="2021" name="Microorganisms">
        <title>The Ever-Expanding Pseudomonas Genus: Description of 43 New Species and Partition of the Pseudomonas putida Group.</title>
        <authorList>
            <person name="Girard L."/>
            <person name="Lood C."/>
            <person name="Hofte M."/>
            <person name="Vandamme P."/>
            <person name="Rokni-Zadeh H."/>
            <person name="van Noort V."/>
            <person name="Lavigne R."/>
            <person name="De Mot R."/>
        </authorList>
    </citation>
    <scope>NUCLEOTIDE SEQUENCE</scope>
    <source>
        <strain evidence="2">COW39</strain>
    </source>
</reference>
<feature type="chain" id="PRO_5046680732" evidence="1">
    <location>
        <begin position="21"/>
        <end position="199"/>
    </location>
</feature>
<keyword evidence="1" id="KW-0732">Signal</keyword>
<dbReference type="Proteomes" id="UP001047646">
    <property type="component" value="Chromosome"/>
</dbReference>
<sequence length="199" mass="20992">MKTGMIAALLALLAALSGCAVPASQQAAQPYGHFYSATELSSVALNHGQHVAVLLGRNAAATLDYLQRHRDQARAGSATATPVATLGHNQAYAWLAQSLAQQFAEVTFYDDLDTLLADHPDVIVLLDSHSRLASAGIEASVVARFFDDQLTYIGRAEGLAVKQASAQALAGQLAEEQAVQADALRQFDASLQLLLHNAA</sequence>
<protein>
    <submittedName>
        <fullName evidence="2">ATPase</fullName>
    </submittedName>
</protein>
<evidence type="ECO:0000313" key="2">
    <source>
        <dbReference type="EMBL" id="QXH33312.1"/>
    </source>
</evidence>
<organism evidence="2 3">
    <name type="scientific">Pseudomonas muyukensis</name>
    <dbReference type="NCBI Taxonomy" id="2842357"/>
    <lineage>
        <taxon>Bacteria</taxon>
        <taxon>Pseudomonadati</taxon>
        <taxon>Pseudomonadota</taxon>
        <taxon>Gammaproteobacteria</taxon>
        <taxon>Pseudomonadales</taxon>
        <taxon>Pseudomonadaceae</taxon>
        <taxon>Pseudomonas</taxon>
    </lineage>
</organism>
<feature type="signal peptide" evidence="1">
    <location>
        <begin position="1"/>
        <end position="20"/>
    </location>
</feature>
<dbReference type="RefSeq" id="WP_217847691.1">
    <property type="nucleotide sequence ID" value="NZ_CP077073.1"/>
</dbReference>
<evidence type="ECO:0000313" key="3">
    <source>
        <dbReference type="Proteomes" id="UP001047646"/>
    </source>
</evidence>
<proteinExistence type="predicted"/>
<dbReference type="EMBL" id="CP077073">
    <property type="protein sequence ID" value="QXH33312.1"/>
    <property type="molecule type" value="Genomic_DNA"/>
</dbReference>
<keyword evidence="3" id="KW-1185">Reference proteome</keyword>
<evidence type="ECO:0000256" key="1">
    <source>
        <dbReference type="SAM" id="SignalP"/>
    </source>
</evidence>